<dbReference type="Proteomes" id="UP000572528">
    <property type="component" value="Unassembled WGS sequence"/>
</dbReference>
<gene>
    <name evidence="2" type="ORF">HZZ05_00820</name>
</gene>
<reference evidence="2 3" key="1">
    <citation type="submission" date="2020-07" db="EMBL/GenBank/DDBJ databases">
        <title>MOT database genomes.</title>
        <authorList>
            <person name="Joseph S."/>
            <person name="Aduse-Opoku J."/>
            <person name="Hashim A."/>
            <person name="Wade W."/>
            <person name="Curtis M."/>
        </authorList>
    </citation>
    <scope>NUCLEOTIDE SEQUENCE [LARGE SCALE GENOMIC DNA]</scope>
    <source>
        <strain evidence="2 3">WMus004</strain>
    </source>
</reference>
<dbReference type="Gene3D" id="3.90.1200.10">
    <property type="match status" value="1"/>
</dbReference>
<dbReference type="Pfam" id="PF01636">
    <property type="entry name" value="APH"/>
    <property type="match status" value="1"/>
</dbReference>
<dbReference type="SUPFAM" id="SSF56112">
    <property type="entry name" value="Protein kinase-like (PK-like)"/>
    <property type="match status" value="1"/>
</dbReference>
<comment type="caution">
    <text evidence="2">The sequence shown here is derived from an EMBL/GenBank/DDBJ whole genome shotgun (WGS) entry which is preliminary data.</text>
</comment>
<feature type="domain" description="Aminoglycoside phosphotransferase" evidence="1">
    <location>
        <begin position="114"/>
        <end position="339"/>
    </location>
</feature>
<name>A0A853EFZ6_9ACTO</name>
<protein>
    <submittedName>
        <fullName evidence="2">Aminoglycoside phosphotransferase family protein</fullName>
    </submittedName>
</protein>
<dbReference type="InterPro" id="IPR011009">
    <property type="entry name" value="Kinase-like_dom_sf"/>
</dbReference>
<organism evidence="2 3">
    <name type="scientific">Actinomyces bowdenii</name>
    <dbReference type="NCBI Taxonomy" id="131109"/>
    <lineage>
        <taxon>Bacteria</taxon>
        <taxon>Bacillati</taxon>
        <taxon>Actinomycetota</taxon>
        <taxon>Actinomycetes</taxon>
        <taxon>Actinomycetales</taxon>
        <taxon>Actinomycetaceae</taxon>
        <taxon>Actinomyces</taxon>
    </lineage>
</organism>
<evidence type="ECO:0000313" key="3">
    <source>
        <dbReference type="Proteomes" id="UP000572528"/>
    </source>
</evidence>
<sequence>MTTSTLSALHGLLDADTLSELTGAQVRAVRLRIKPGVSLLVGLADRSTGRTAGWARLLWPVSASKAIKVRQRAERHGLEVITRTLHDGLILQAGVVDADPKLAPHLAQARQHGLLGDWDASQVLRYNPARRLVLRRDDGVLRIRTAPGRRAEEIHRAVGRLVPVPALQELGGQWDSGRYSLQELCGTTDLERSPDLEATRRTGTILAHLHASTQELDEGLRRHLPSVPASARRLAQTHARILEPLAPELAARTRQVARLLPEPLVGPTVLIHGDASPDQVLRDPDTGRIWLTDFDRTGLGPAVADLGSYLAVCPLEMGRSLLEGYEQGGGRLPDPDQLRQAIALAELSRLAEPLRQADPDWRQAIEERICRLESAGAQA</sequence>
<dbReference type="RefSeq" id="WP_179899441.1">
    <property type="nucleotide sequence ID" value="NZ_JACBXV010000005.1"/>
</dbReference>
<evidence type="ECO:0000259" key="1">
    <source>
        <dbReference type="Pfam" id="PF01636"/>
    </source>
</evidence>
<keyword evidence="2" id="KW-0808">Transferase</keyword>
<dbReference type="AlphaFoldDB" id="A0A853EFZ6"/>
<dbReference type="GO" id="GO:0016740">
    <property type="term" value="F:transferase activity"/>
    <property type="evidence" value="ECO:0007669"/>
    <property type="project" value="UniProtKB-KW"/>
</dbReference>
<evidence type="ECO:0000313" key="2">
    <source>
        <dbReference type="EMBL" id="NYS68094.1"/>
    </source>
</evidence>
<proteinExistence type="predicted"/>
<dbReference type="InterPro" id="IPR002575">
    <property type="entry name" value="Aminoglycoside_PTrfase"/>
</dbReference>
<dbReference type="EMBL" id="JACBXV010000005">
    <property type="protein sequence ID" value="NYS68094.1"/>
    <property type="molecule type" value="Genomic_DNA"/>
</dbReference>
<accession>A0A853EFZ6</accession>